<feature type="domain" description="RING-type" evidence="6">
    <location>
        <begin position="289"/>
        <end position="324"/>
    </location>
</feature>
<dbReference type="RefSeq" id="XP_021849828.1">
    <property type="nucleotide sequence ID" value="XM_021994136.2"/>
</dbReference>
<gene>
    <name evidence="8" type="primary">LOC110789468</name>
</gene>
<keyword evidence="1" id="KW-0479">Metal-binding</keyword>
<keyword evidence="7" id="KW-1185">Reference proteome</keyword>
<dbReference type="OrthoDB" id="1711136at2759"/>
<sequence>MSNPAVLNIFRSMFGGGDTNPMLPVHMDGVRLPYNSGIVPSMQLDALFGCNADVMNMVEGRNTSLANLPEKFGRGTSIYSQHKLPVTSYDNFCQNGAGQARNMVKQGRVSTGLKLSYGEEEHNSSISSAGENVMVNLSSMLSRNDNLQTEFARQGDEFDQYIRIQEENIKKGIAELKHRHTVSLLNALEKEVSHKIHEKDIEIETLNQRNKELMEKIRQIALEAQSWHLRAKQNESLVNILKNNINQVVLQGGNTLLKEGCDESIADDAASSCNQNVPESSSCKEMVHCKACKSKEVSVLLLPCRHLCLCTDCDGFLDICPVCRVKKAGSLLVYMS</sequence>
<reference evidence="7" key="1">
    <citation type="journal article" date="2021" name="Nat. Commun.">
        <title>Genomic analyses provide insights into spinach domestication and the genetic basis of agronomic traits.</title>
        <authorList>
            <person name="Cai X."/>
            <person name="Sun X."/>
            <person name="Xu C."/>
            <person name="Sun H."/>
            <person name="Wang X."/>
            <person name="Ge C."/>
            <person name="Zhang Z."/>
            <person name="Wang Q."/>
            <person name="Fei Z."/>
            <person name="Jiao C."/>
            <person name="Wang Q."/>
        </authorList>
    </citation>
    <scope>NUCLEOTIDE SEQUENCE [LARGE SCALE GENOMIC DNA]</scope>
    <source>
        <strain evidence="7">cv. Varoflay</strain>
    </source>
</reference>
<dbReference type="PANTHER" id="PTHR42647">
    <property type="entry name" value="SBP (S-RIBONUCLEASE BINDING PROTEIN) FAMILY PROTEIN"/>
    <property type="match status" value="1"/>
</dbReference>
<name>A0A9R0IIY4_SPIOL</name>
<protein>
    <submittedName>
        <fullName evidence="8">BOI-related E3 ubiquitin-protein ligase 1 isoform X1</fullName>
    </submittedName>
</protein>
<dbReference type="GO" id="GO:0008270">
    <property type="term" value="F:zinc ion binding"/>
    <property type="evidence" value="ECO:0007669"/>
    <property type="project" value="UniProtKB-KW"/>
</dbReference>
<keyword evidence="2 4" id="KW-0863">Zinc-finger</keyword>
<proteinExistence type="predicted"/>
<dbReference type="GeneID" id="110789468"/>
<dbReference type="Proteomes" id="UP000813463">
    <property type="component" value="Chromosome 5"/>
</dbReference>
<dbReference type="KEGG" id="soe:110789468"/>
<evidence type="ECO:0000313" key="7">
    <source>
        <dbReference type="Proteomes" id="UP000813463"/>
    </source>
</evidence>
<evidence type="ECO:0000259" key="6">
    <source>
        <dbReference type="PROSITE" id="PS50089"/>
    </source>
</evidence>
<dbReference type="PANTHER" id="PTHR42647:SF50">
    <property type="entry name" value="BOI-RELATED E3 UBIQUITIN-PROTEIN LIGASE 1-LIKE ISOFORM X1"/>
    <property type="match status" value="1"/>
</dbReference>
<keyword evidence="3" id="KW-0862">Zinc</keyword>
<dbReference type="PROSITE" id="PS50089">
    <property type="entry name" value="ZF_RING_2"/>
    <property type="match status" value="1"/>
</dbReference>
<dbReference type="InterPro" id="IPR013083">
    <property type="entry name" value="Znf_RING/FYVE/PHD"/>
</dbReference>
<accession>A0A9R0IIY4</accession>
<evidence type="ECO:0000256" key="2">
    <source>
        <dbReference type="ARBA" id="ARBA00022771"/>
    </source>
</evidence>
<evidence type="ECO:0000256" key="3">
    <source>
        <dbReference type="ARBA" id="ARBA00022833"/>
    </source>
</evidence>
<evidence type="ECO:0000256" key="1">
    <source>
        <dbReference type="ARBA" id="ARBA00022723"/>
    </source>
</evidence>
<keyword evidence="5" id="KW-0175">Coiled coil</keyword>
<evidence type="ECO:0000256" key="5">
    <source>
        <dbReference type="SAM" id="Coils"/>
    </source>
</evidence>
<feature type="coiled-coil region" evidence="5">
    <location>
        <begin position="196"/>
        <end position="223"/>
    </location>
</feature>
<evidence type="ECO:0000313" key="8">
    <source>
        <dbReference type="RefSeq" id="XP_021849828.1"/>
    </source>
</evidence>
<organism evidence="7 8">
    <name type="scientific">Spinacia oleracea</name>
    <name type="common">Spinach</name>
    <dbReference type="NCBI Taxonomy" id="3562"/>
    <lineage>
        <taxon>Eukaryota</taxon>
        <taxon>Viridiplantae</taxon>
        <taxon>Streptophyta</taxon>
        <taxon>Embryophyta</taxon>
        <taxon>Tracheophyta</taxon>
        <taxon>Spermatophyta</taxon>
        <taxon>Magnoliopsida</taxon>
        <taxon>eudicotyledons</taxon>
        <taxon>Gunneridae</taxon>
        <taxon>Pentapetalae</taxon>
        <taxon>Caryophyllales</taxon>
        <taxon>Chenopodiaceae</taxon>
        <taxon>Chenopodioideae</taxon>
        <taxon>Anserineae</taxon>
        <taxon>Spinacia</taxon>
    </lineage>
</organism>
<evidence type="ECO:0000256" key="4">
    <source>
        <dbReference type="PROSITE-ProRule" id="PRU00175"/>
    </source>
</evidence>
<dbReference type="Gene3D" id="3.30.40.10">
    <property type="entry name" value="Zinc/RING finger domain, C3HC4 (zinc finger)"/>
    <property type="match status" value="1"/>
</dbReference>
<dbReference type="CDD" id="cd16649">
    <property type="entry name" value="mRING-HC-C3HC5_CGRF1-like"/>
    <property type="match status" value="1"/>
</dbReference>
<reference evidence="8" key="2">
    <citation type="submission" date="2025-08" db="UniProtKB">
        <authorList>
            <consortium name="RefSeq"/>
        </authorList>
    </citation>
    <scope>IDENTIFICATION</scope>
    <source>
        <tissue evidence="8">Leaf</tissue>
    </source>
</reference>
<dbReference type="InterPro" id="IPR001841">
    <property type="entry name" value="Znf_RING"/>
</dbReference>
<dbReference type="AlphaFoldDB" id="A0A9R0IIY4"/>
<dbReference type="Pfam" id="PF13920">
    <property type="entry name" value="zf-C3HC4_3"/>
    <property type="match status" value="1"/>
</dbReference>
<dbReference type="GO" id="GO:0004842">
    <property type="term" value="F:ubiquitin-protein transferase activity"/>
    <property type="evidence" value="ECO:0000318"/>
    <property type="project" value="GO_Central"/>
</dbReference>
<dbReference type="FunFam" id="3.30.40.10:FF:000239">
    <property type="entry name" value="probable BOI-related E3 ubiquitin-protein ligase 2"/>
    <property type="match status" value="1"/>
</dbReference>